<keyword evidence="15" id="KW-1185">Reference proteome</keyword>
<sequence>MTKKLYFSNVLEAISVISTSDSDIDKKIKKNKRLIKILRNIYLVIILFTVIFSFASFAITTQDKNNEMVIKLLKIITISSFFIFSIDYLLHWISFPLRANKDRGFWLNFLIFPFTGIGIILLLCVLPSIHVLEYFDPELSKNTAISYFKTITFFRVVRLILILKVFAPFRILINVFRDQRVILTYIFLFILILIVVFALIIWRNEQEWLKQTIDQLKKPGQVLFGASEEKINEYINDNYSNVVNNFGNAIYFATITLTTIGYGDFVPHAETSKTIVIIVSLLGIALFAIPSGVIAGSVLTEMNKAFESKKTFRSSSSNKEKKEMASHIKAEIQEELKELQNNNIGSQEHKSQDKE</sequence>
<evidence type="ECO:0000256" key="8">
    <source>
        <dbReference type="ARBA" id="ARBA00023065"/>
    </source>
</evidence>
<dbReference type="PRINTS" id="PR00169">
    <property type="entry name" value="KCHANNEL"/>
</dbReference>
<evidence type="ECO:0000256" key="2">
    <source>
        <dbReference type="ARBA" id="ARBA00022448"/>
    </source>
</evidence>
<evidence type="ECO:0000256" key="9">
    <source>
        <dbReference type="ARBA" id="ARBA00023136"/>
    </source>
</evidence>
<evidence type="ECO:0000259" key="13">
    <source>
        <dbReference type="Pfam" id="PF00520"/>
    </source>
</evidence>
<organism evidence="14 15">
    <name type="scientific">Mycoplasmopsis ciconiae</name>
    <dbReference type="NCBI Taxonomy" id="561067"/>
    <lineage>
        <taxon>Bacteria</taxon>
        <taxon>Bacillati</taxon>
        <taxon>Mycoplasmatota</taxon>
        <taxon>Mycoplasmoidales</taxon>
        <taxon>Metamycoplasmataceae</taxon>
        <taxon>Mycoplasmopsis</taxon>
    </lineage>
</organism>
<keyword evidence="2" id="KW-0813">Transport</keyword>
<dbReference type="Pfam" id="PF00520">
    <property type="entry name" value="Ion_trans"/>
    <property type="match status" value="1"/>
</dbReference>
<name>A0ABU7MKJ8_9BACT</name>
<proteinExistence type="predicted"/>
<feature type="transmembrane region" description="Helical" evidence="12">
    <location>
        <begin position="105"/>
        <end position="130"/>
    </location>
</feature>
<dbReference type="RefSeq" id="WP_330500464.1">
    <property type="nucleotide sequence ID" value="NZ_JAZDWZ010000001.1"/>
</dbReference>
<evidence type="ECO:0000313" key="15">
    <source>
        <dbReference type="Proteomes" id="UP001344817"/>
    </source>
</evidence>
<feature type="transmembrane region" description="Helical" evidence="12">
    <location>
        <begin position="37"/>
        <end position="60"/>
    </location>
</feature>
<evidence type="ECO:0000256" key="4">
    <source>
        <dbReference type="ARBA" id="ARBA00022692"/>
    </source>
</evidence>
<dbReference type="PANTHER" id="PTHR11537:SF254">
    <property type="entry name" value="POTASSIUM VOLTAGE-GATED CHANNEL PROTEIN SHAB"/>
    <property type="match status" value="1"/>
</dbReference>
<feature type="transmembrane region" description="Helical" evidence="12">
    <location>
        <begin position="150"/>
        <end position="169"/>
    </location>
</feature>
<keyword evidence="10" id="KW-0407">Ion channel</keyword>
<comment type="subcellular location">
    <subcellularLocation>
        <location evidence="1">Membrane</location>
        <topology evidence="1">Multi-pass membrane protein</topology>
    </subcellularLocation>
</comment>
<dbReference type="SUPFAM" id="SSF81324">
    <property type="entry name" value="Voltage-gated potassium channels"/>
    <property type="match status" value="1"/>
</dbReference>
<keyword evidence="9 12" id="KW-0472">Membrane</keyword>
<keyword evidence="4 12" id="KW-0812">Transmembrane</keyword>
<evidence type="ECO:0000256" key="7">
    <source>
        <dbReference type="ARBA" id="ARBA00022989"/>
    </source>
</evidence>
<evidence type="ECO:0000256" key="5">
    <source>
        <dbReference type="ARBA" id="ARBA00022826"/>
    </source>
</evidence>
<evidence type="ECO:0000313" key="14">
    <source>
        <dbReference type="EMBL" id="MEE3928049.1"/>
    </source>
</evidence>
<dbReference type="InterPro" id="IPR028325">
    <property type="entry name" value="VG_K_chnl"/>
</dbReference>
<protein>
    <submittedName>
        <fullName evidence="14">Ion transporter</fullName>
    </submittedName>
</protein>
<dbReference type="PANTHER" id="PTHR11537">
    <property type="entry name" value="VOLTAGE-GATED POTASSIUM CHANNEL"/>
    <property type="match status" value="1"/>
</dbReference>
<evidence type="ECO:0000256" key="1">
    <source>
        <dbReference type="ARBA" id="ARBA00004141"/>
    </source>
</evidence>
<feature type="domain" description="Ion transport" evidence="13">
    <location>
        <begin position="41"/>
        <end position="297"/>
    </location>
</feature>
<evidence type="ECO:0000256" key="3">
    <source>
        <dbReference type="ARBA" id="ARBA00022538"/>
    </source>
</evidence>
<dbReference type="Proteomes" id="UP001344817">
    <property type="component" value="Unassembled WGS sequence"/>
</dbReference>
<keyword evidence="5" id="KW-0631">Potassium channel</keyword>
<dbReference type="Gene3D" id="1.10.287.70">
    <property type="match status" value="1"/>
</dbReference>
<evidence type="ECO:0000256" key="12">
    <source>
        <dbReference type="SAM" id="Phobius"/>
    </source>
</evidence>
<keyword evidence="11" id="KW-0175">Coiled coil</keyword>
<feature type="transmembrane region" description="Helical" evidence="12">
    <location>
        <begin position="275"/>
        <end position="300"/>
    </location>
</feature>
<keyword evidence="8" id="KW-0406">Ion transport</keyword>
<reference evidence="14" key="1">
    <citation type="submission" date="2024-01" db="EMBL/GenBank/DDBJ databases">
        <title>Genome sequence of Mycoplasma ciconiae type strain DSM 25251.</title>
        <authorList>
            <person name="Spergser J."/>
        </authorList>
    </citation>
    <scope>NUCLEOTIDE SEQUENCE [LARGE SCALE GENOMIC DNA]</scope>
    <source>
        <strain evidence="14">DSM 25251</strain>
    </source>
</reference>
<dbReference type="InterPro" id="IPR005821">
    <property type="entry name" value="Ion_trans_dom"/>
</dbReference>
<evidence type="ECO:0000256" key="11">
    <source>
        <dbReference type="SAM" id="Coils"/>
    </source>
</evidence>
<comment type="caution">
    <text evidence="14">The sequence shown here is derived from an EMBL/GenBank/DDBJ whole genome shotgun (WGS) entry which is preliminary data.</text>
</comment>
<feature type="coiled-coil region" evidence="11">
    <location>
        <begin position="318"/>
        <end position="349"/>
    </location>
</feature>
<accession>A0ABU7MKJ8</accession>
<keyword evidence="7 12" id="KW-1133">Transmembrane helix</keyword>
<keyword evidence="3" id="KW-0633">Potassium transport</keyword>
<gene>
    <name evidence="14" type="ORF">V2E24_00455</name>
</gene>
<evidence type="ECO:0000256" key="10">
    <source>
        <dbReference type="ARBA" id="ARBA00023303"/>
    </source>
</evidence>
<feature type="transmembrane region" description="Helical" evidence="12">
    <location>
        <begin position="181"/>
        <end position="202"/>
    </location>
</feature>
<feature type="transmembrane region" description="Helical" evidence="12">
    <location>
        <begin position="72"/>
        <end position="93"/>
    </location>
</feature>
<dbReference type="EMBL" id="JAZDWZ010000001">
    <property type="protein sequence ID" value="MEE3928049.1"/>
    <property type="molecule type" value="Genomic_DNA"/>
</dbReference>
<keyword evidence="6" id="KW-0630">Potassium</keyword>
<evidence type="ECO:0000256" key="6">
    <source>
        <dbReference type="ARBA" id="ARBA00022958"/>
    </source>
</evidence>